<accession>A0AAV0AHH2</accession>
<dbReference type="InterPro" id="IPR023395">
    <property type="entry name" value="MCP_dom_sf"/>
</dbReference>
<reference evidence="13" key="1">
    <citation type="submission" date="2022-06" db="EMBL/GenBank/DDBJ databases">
        <authorList>
            <consortium name="SYNGENTA / RWTH Aachen University"/>
        </authorList>
    </citation>
    <scope>NUCLEOTIDE SEQUENCE</scope>
</reference>
<evidence type="ECO:0000256" key="10">
    <source>
        <dbReference type="RuleBase" id="RU000488"/>
    </source>
</evidence>
<dbReference type="GO" id="GO:0005347">
    <property type="term" value="F:ATP transmembrane transporter activity"/>
    <property type="evidence" value="ECO:0007669"/>
    <property type="project" value="TreeGrafter"/>
</dbReference>
<dbReference type="GO" id="GO:0044610">
    <property type="term" value="F:FMN transmembrane transporter activity"/>
    <property type="evidence" value="ECO:0007669"/>
    <property type="project" value="TreeGrafter"/>
</dbReference>
<dbReference type="InterPro" id="IPR018108">
    <property type="entry name" value="MCP_transmembrane"/>
</dbReference>
<keyword evidence="14" id="KW-1185">Reference proteome</keyword>
<dbReference type="GO" id="GO:0015230">
    <property type="term" value="F:FAD transmembrane transporter activity"/>
    <property type="evidence" value="ECO:0007669"/>
    <property type="project" value="TreeGrafter"/>
</dbReference>
<dbReference type="PANTHER" id="PTHR45939">
    <property type="entry name" value="PEROXISOMAL MEMBRANE PROTEIN PMP34-RELATED"/>
    <property type="match status" value="1"/>
</dbReference>
<keyword evidence="3 10" id="KW-0813">Transport</keyword>
<evidence type="ECO:0000256" key="5">
    <source>
        <dbReference type="ARBA" id="ARBA00022737"/>
    </source>
</evidence>
<comment type="similarity">
    <text evidence="2 10">Belongs to the mitochondrial carrier (TC 2.A.29) family.</text>
</comment>
<gene>
    <name evidence="13" type="ORF">PPACK8108_LOCUS1404</name>
</gene>
<dbReference type="GO" id="GO:0015217">
    <property type="term" value="F:ADP transmembrane transporter activity"/>
    <property type="evidence" value="ECO:0007669"/>
    <property type="project" value="TreeGrafter"/>
</dbReference>
<keyword evidence="6 12" id="KW-1133">Transmembrane helix</keyword>
<dbReference type="GO" id="GO:0015228">
    <property type="term" value="F:coenzyme A transmembrane transporter activity"/>
    <property type="evidence" value="ECO:0007669"/>
    <property type="project" value="TreeGrafter"/>
</dbReference>
<evidence type="ECO:0000256" key="6">
    <source>
        <dbReference type="ARBA" id="ARBA00022989"/>
    </source>
</evidence>
<dbReference type="Gene3D" id="1.50.40.10">
    <property type="entry name" value="Mitochondrial carrier domain"/>
    <property type="match status" value="2"/>
</dbReference>
<keyword evidence="4 9" id="KW-0812">Transmembrane</keyword>
<keyword evidence="8" id="KW-0576">Peroxisome</keyword>
<dbReference type="GO" id="GO:0080122">
    <property type="term" value="F:AMP transmembrane transporter activity"/>
    <property type="evidence" value="ECO:0007669"/>
    <property type="project" value="TreeGrafter"/>
</dbReference>
<dbReference type="Pfam" id="PF00153">
    <property type="entry name" value="Mito_carr"/>
    <property type="match status" value="3"/>
</dbReference>
<evidence type="ECO:0000256" key="7">
    <source>
        <dbReference type="ARBA" id="ARBA00023136"/>
    </source>
</evidence>
<feature type="transmembrane region" description="Helical" evidence="12">
    <location>
        <begin position="61"/>
        <end position="82"/>
    </location>
</feature>
<feature type="transmembrane region" description="Helical" evidence="12">
    <location>
        <begin position="6"/>
        <end position="29"/>
    </location>
</feature>
<evidence type="ECO:0000313" key="14">
    <source>
        <dbReference type="Proteomes" id="UP001153365"/>
    </source>
</evidence>
<feature type="region of interest" description="Disordered" evidence="11">
    <location>
        <begin position="145"/>
        <end position="181"/>
    </location>
</feature>
<keyword evidence="5" id="KW-0677">Repeat</keyword>
<dbReference type="GO" id="GO:0005778">
    <property type="term" value="C:peroxisomal membrane"/>
    <property type="evidence" value="ECO:0007669"/>
    <property type="project" value="UniProtKB-SubCell"/>
</dbReference>
<dbReference type="InterPro" id="IPR052217">
    <property type="entry name" value="Mito/Peroxisomal_Carrier"/>
</dbReference>
<feature type="repeat" description="Solcar" evidence="9">
    <location>
        <begin position="282"/>
        <end position="369"/>
    </location>
</feature>
<evidence type="ECO:0000256" key="8">
    <source>
        <dbReference type="ARBA" id="ARBA00023140"/>
    </source>
</evidence>
<dbReference type="AlphaFoldDB" id="A0AAV0AHH2"/>
<organism evidence="13 14">
    <name type="scientific">Phakopsora pachyrhizi</name>
    <name type="common">Asian soybean rust disease fungus</name>
    <dbReference type="NCBI Taxonomy" id="170000"/>
    <lineage>
        <taxon>Eukaryota</taxon>
        <taxon>Fungi</taxon>
        <taxon>Dikarya</taxon>
        <taxon>Basidiomycota</taxon>
        <taxon>Pucciniomycotina</taxon>
        <taxon>Pucciniomycetes</taxon>
        <taxon>Pucciniales</taxon>
        <taxon>Phakopsoraceae</taxon>
        <taxon>Phakopsora</taxon>
    </lineage>
</organism>
<dbReference type="SUPFAM" id="SSF103506">
    <property type="entry name" value="Mitochondrial carrier"/>
    <property type="match status" value="1"/>
</dbReference>
<protein>
    <submittedName>
        <fullName evidence="13">Peroxisomal membrane protein PMP47B</fullName>
    </submittedName>
</protein>
<feature type="transmembrane region" description="Helical" evidence="12">
    <location>
        <begin position="102"/>
        <end position="128"/>
    </location>
</feature>
<evidence type="ECO:0000256" key="2">
    <source>
        <dbReference type="ARBA" id="ARBA00006375"/>
    </source>
</evidence>
<comment type="caution">
    <text evidence="13">The sequence shown here is derived from an EMBL/GenBank/DDBJ whole genome shotgun (WGS) entry which is preliminary data.</text>
</comment>
<evidence type="ECO:0000256" key="11">
    <source>
        <dbReference type="SAM" id="MobiDB-lite"/>
    </source>
</evidence>
<comment type="subcellular location">
    <subcellularLocation>
        <location evidence="1">Peroxisome membrane</location>
        <topology evidence="1">Multi-pass membrane protein</topology>
    </subcellularLocation>
</comment>
<feature type="repeat" description="Solcar" evidence="9">
    <location>
        <begin position="102"/>
        <end position="232"/>
    </location>
</feature>
<evidence type="ECO:0000256" key="4">
    <source>
        <dbReference type="ARBA" id="ARBA00022692"/>
    </source>
</evidence>
<feature type="transmembrane region" description="Helical" evidence="12">
    <location>
        <begin position="204"/>
        <end position="221"/>
    </location>
</feature>
<dbReference type="PANTHER" id="PTHR45939:SF5">
    <property type="entry name" value="PEROXISOMAL MEMBRANE PROTEIN PMP34"/>
    <property type="match status" value="1"/>
</dbReference>
<keyword evidence="7 9" id="KW-0472">Membrane</keyword>
<sequence>MTSDSLVHAYSGALGGICAMAITYPLISISTRAQVEARRHPGESSLEAALHLIKREGFRSLYDGLGSSLIGIAVTNGIYYLFFEEARSILLLRSSRPSRKSLSTIESMISGAVAGTMTAVLTNPIWVVNTRQTVRVIRPQLPNQSCLSSSTGSLPTTSNTSKTSANTITPNSSSTSTSNTITRSKRMGFLQTVLFILRTDGPMALFRGLGPALILVINPILQYTLFEQMKNILIANRAKNFKLSSSSISATKILKAASGSSQAGLKGSSGHLDNGVEGYRNLRDLDFFILGAISKLFATGSTYPYLTVKSRMQSGQAEGRSYKNTFDGLRKIIKKDGVSGLYRGIGPKLTQSVLTAAFLFLAKERIYIATKRMLKTAEKIKPIAT</sequence>
<evidence type="ECO:0000256" key="1">
    <source>
        <dbReference type="ARBA" id="ARBA00004585"/>
    </source>
</evidence>
<dbReference type="GO" id="GO:0051724">
    <property type="term" value="F:NAD transmembrane transporter activity"/>
    <property type="evidence" value="ECO:0007669"/>
    <property type="project" value="TreeGrafter"/>
</dbReference>
<proteinExistence type="inferred from homology"/>
<name>A0AAV0AHH2_PHAPC</name>
<dbReference type="PROSITE" id="PS50920">
    <property type="entry name" value="SOLCAR"/>
    <property type="match status" value="3"/>
</dbReference>
<dbReference type="Proteomes" id="UP001153365">
    <property type="component" value="Unassembled WGS sequence"/>
</dbReference>
<evidence type="ECO:0000256" key="12">
    <source>
        <dbReference type="SAM" id="Phobius"/>
    </source>
</evidence>
<evidence type="ECO:0000313" key="13">
    <source>
        <dbReference type="EMBL" id="CAH7667031.1"/>
    </source>
</evidence>
<dbReference type="EMBL" id="CALTRL010000194">
    <property type="protein sequence ID" value="CAH7667031.1"/>
    <property type="molecule type" value="Genomic_DNA"/>
</dbReference>
<evidence type="ECO:0000256" key="9">
    <source>
        <dbReference type="PROSITE-ProRule" id="PRU00282"/>
    </source>
</evidence>
<evidence type="ECO:0000256" key="3">
    <source>
        <dbReference type="ARBA" id="ARBA00022448"/>
    </source>
</evidence>
<feature type="repeat" description="Solcar" evidence="9">
    <location>
        <begin position="3"/>
        <end position="89"/>
    </location>
</feature>